<reference evidence="4 5" key="1">
    <citation type="submission" date="2019-08" db="EMBL/GenBank/DDBJ databases">
        <title>Draft genome sequences of two oriental melons (Cucumis melo L. var makuwa).</title>
        <authorList>
            <person name="Kwon S.-Y."/>
        </authorList>
    </citation>
    <scope>NUCLEOTIDE SEQUENCE [LARGE SCALE GENOMIC DNA]</scope>
    <source>
        <strain evidence="5">cv. Chang Bougi</strain>
        <strain evidence="4">cv. SW 3</strain>
        <tissue evidence="2">Leaf</tissue>
    </source>
</reference>
<keyword evidence="1" id="KW-1133">Transmembrane helix</keyword>
<keyword evidence="1" id="KW-0472">Membrane</keyword>
<evidence type="ECO:0000313" key="5">
    <source>
        <dbReference type="Proteomes" id="UP000321947"/>
    </source>
</evidence>
<keyword evidence="1" id="KW-0812">Transmembrane</keyword>
<accession>A0A5A7SSJ9</accession>
<evidence type="ECO:0000313" key="2">
    <source>
        <dbReference type="EMBL" id="KAA0033930.1"/>
    </source>
</evidence>
<protein>
    <submittedName>
        <fullName evidence="2">Gag-pol polyprotein</fullName>
    </submittedName>
</protein>
<organism evidence="2 4">
    <name type="scientific">Cucumis melo var. makuwa</name>
    <name type="common">Oriental melon</name>
    <dbReference type="NCBI Taxonomy" id="1194695"/>
    <lineage>
        <taxon>Eukaryota</taxon>
        <taxon>Viridiplantae</taxon>
        <taxon>Streptophyta</taxon>
        <taxon>Embryophyta</taxon>
        <taxon>Tracheophyta</taxon>
        <taxon>Spermatophyta</taxon>
        <taxon>Magnoliopsida</taxon>
        <taxon>eudicotyledons</taxon>
        <taxon>Gunneridae</taxon>
        <taxon>Pentapetalae</taxon>
        <taxon>rosids</taxon>
        <taxon>fabids</taxon>
        <taxon>Cucurbitales</taxon>
        <taxon>Cucurbitaceae</taxon>
        <taxon>Benincaseae</taxon>
        <taxon>Cucumis</taxon>
    </lineage>
</organism>
<dbReference type="EMBL" id="SSTE01020563">
    <property type="protein sequence ID" value="KAA0033930.1"/>
    <property type="molecule type" value="Genomic_DNA"/>
</dbReference>
<comment type="caution">
    <text evidence="2">The sequence shown here is derived from an EMBL/GenBank/DDBJ whole genome shotgun (WGS) entry which is preliminary data.</text>
</comment>
<dbReference type="EMBL" id="SSTD01015314">
    <property type="protein sequence ID" value="TYK02898.1"/>
    <property type="molecule type" value="Genomic_DNA"/>
</dbReference>
<name>A0A5A7SSJ9_CUCMM</name>
<gene>
    <name evidence="3" type="ORF">E5676_scaffold968G00430</name>
    <name evidence="2" type="ORF">E6C27_scaffold43059G001220</name>
</gene>
<evidence type="ECO:0000256" key="1">
    <source>
        <dbReference type="SAM" id="Phobius"/>
    </source>
</evidence>
<dbReference type="Proteomes" id="UP000321947">
    <property type="component" value="Unassembled WGS sequence"/>
</dbReference>
<proteinExistence type="predicted"/>
<sequence>MRSSPDVGNICRTGLPKFLVFFSSAVPLAITTVISFDGRAWRALVAGYEPPRITVDGVSVSNLKVDWINAKEQASAGNARVINAIFNGVDLNVITSKFEALKMAEDESVSEYNERVLEISNESLLLGE</sequence>
<feature type="transmembrane region" description="Helical" evidence="1">
    <location>
        <begin position="18"/>
        <end position="36"/>
    </location>
</feature>
<evidence type="ECO:0000313" key="4">
    <source>
        <dbReference type="Proteomes" id="UP000321393"/>
    </source>
</evidence>
<dbReference type="OrthoDB" id="7920740at2759"/>
<evidence type="ECO:0000313" key="3">
    <source>
        <dbReference type="EMBL" id="TYK02898.1"/>
    </source>
</evidence>
<dbReference type="AlphaFoldDB" id="A0A5A7SSJ9"/>
<dbReference type="Proteomes" id="UP000321393">
    <property type="component" value="Unassembled WGS sequence"/>
</dbReference>